<keyword evidence="1" id="KW-1133">Transmembrane helix</keyword>
<evidence type="ECO:0000313" key="3">
    <source>
        <dbReference type="Proteomes" id="UP000077927"/>
    </source>
</evidence>
<dbReference type="KEGG" id="rin:ACS15_3263"/>
<accession>A0AAC9BFY9</accession>
<organism evidence="2 3">
    <name type="scientific">Ralstonia insidiosa</name>
    <dbReference type="NCBI Taxonomy" id="190721"/>
    <lineage>
        <taxon>Bacteria</taxon>
        <taxon>Pseudomonadati</taxon>
        <taxon>Pseudomonadota</taxon>
        <taxon>Betaproteobacteria</taxon>
        <taxon>Burkholderiales</taxon>
        <taxon>Burkholderiaceae</taxon>
        <taxon>Ralstonia</taxon>
    </lineage>
</organism>
<feature type="transmembrane region" description="Helical" evidence="1">
    <location>
        <begin position="6"/>
        <end position="26"/>
    </location>
</feature>
<evidence type="ECO:0000256" key="1">
    <source>
        <dbReference type="SAM" id="Phobius"/>
    </source>
</evidence>
<sequence>MIVRGWAATSIMGAAAMAILVVITPVRTERAGSLLFVIPA</sequence>
<keyword evidence="1" id="KW-0812">Transmembrane</keyword>
<protein>
    <submittedName>
        <fullName evidence="2">Membrane protein</fullName>
    </submittedName>
</protein>
<evidence type="ECO:0000313" key="2">
    <source>
        <dbReference type="EMBL" id="ANH73603.1"/>
    </source>
</evidence>
<name>A0AAC9BFY9_9RALS</name>
<gene>
    <name evidence="2" type="ORF">ACS15_3263</name>
</gene>
<reference evidence="2 3" key="1">
    <citation type="submission" date="2015-09" db="EMBL/GenBank/DDBJ databases">
        <authorList>
            <person name="Xu Y."/>
            <person name="Nagy A."/>
            <person name="Liu N.T."/>
            <person name="Nou X."/>
        </authorList>
    </citation>
    <scope>NUCLEOTIDE SEQUENCE [LARGE SCALE GENOMIC DNA]</scope>
    <source>
        <strain evidence="2 3">FC1138</strain>
    </source>
</reference>
<dbReference type="AlphaFoldDB" id="A0AAC9BFY9"/>
<dbReference type="EMBL" id="CP012605">
    <property type="protein sequence ID" value="ANH73603.1"/>
    <property type="molecule type" value="Genomic_DNA"/>
</dbReference>
<proteinExistence type="predicted"/>
<keyword evidence="1" id="KW-0472">Membrane</keyword>
<dbReference type="Proteomes" id="UP000077927">
    <property type="component" value="Chromosome 1"/>
</dbReference>